<proteinExistence type="predicted"/>
<dbReference type="GO" id="GO:0019933">
    <property type="term" value="P:cAMP-mediated signaling"/>
    <property type="evidence" value="ECO:0007669"/>
    <property type="project" value="TreeGrafter"/>
</dbReference>
<dbReference type="GO" id="GO:0008179">
    <property type="term" value="F:adenylate cyclase binding"/>
    <property type="evidence" value="ECO:0007669"/>
    <property type="project" value="TreeGrafter"/>
</dbReference>
<dbReference type="Pfam" id="PF01213">
    <property type="entry name" value="CAP_N-CM"/>
    <property type="match status" value="1"/>
</dbReference>
<evidence type="ECO:0000313" key="2">
    <source>
        <dbReference type="Proteomes" id="UP000326458"/>
    </source>
</evidence>
<dbReference type="InterPro" id="IPR013992">
    <property type="entry name" value="Adenylate_cyclase-assoc_CAP_N"/>
</dbReference>
<reference evidence="1 2" key="1">
    <citation type="submission" date="2019-06" db="EMBL/GenBank/DDBJ databases">
        <title>Discovery of a novel chromosome fission-fusion reversal in muntjac.</title>
        <authorList>
            <person name="Mudd A.B."/>
            <person name="Bredeson J.V."/>
            <person name="Baum R."/>
            <person name="Hockemeyer D."/>
            <person name="Rokhsar D.S."/>
        </authorList>
    </citation>
    <scope>NUCLEOTIDE SEQUENCE [LARGE SCALE GENOMIC DNA]</scope>
    <source>
        <strain evidence="1">UTSW_UCB_Mm</strain>
        <tissue evidence="1">Fibroblast cell line</tissue>
    </source>
</reference>
<evidence type="ECO:0000313" key="1">
    <source>
        <dbReference type="EMBL" id="KAB0359358.1"/>
    </source>
</evidence>
<dbReference type="GO" id="GO:0007015">
    <property type="term" value="P:actin filament organization"/>
    <property type="evidence" value="ECO:0007669"/>
    <property type="project" value="TreeGrafter"/>
</dbReference>
<dbReference type="PANTHER" id="PTHR10652">
    <property type="entry name" value="ADENYLYL CYCLASE-ASSOCIATED PROTEIN"/>
    <property type="match status" value="1"/>
</dbReference>
<dbReference type="GO" id="GO:0000902">
    <property type="term" value="P:cell morphogenesis"/>
    <property type="evidence" value="ECO:0007669"/>
    <property type="project" value="TreeGrafter"/>
</dbReference>
<comment type="caution">
    <text evidence="1">The sequence shown here is derived from an EMBL/GenBank/DDBJ whole genome shotgun (WGS) entry which is preliminary data.</text>
</comment>
<sequence length="128" mass="14346">MAEMQGLMERLERAVGRLELLSAGSHRPPGDCGEVNGVNGGVAPSVEAFDKLMNSMVAEFLKKSRILAGDVETHVISQRDICVPMFIAALFAVAKTWKQPKFLNLFNKYYFTFAMQTKLQKKFWQSDA</sequence>
<dbReference type="EMBL" id="VCEA01000001">
    <property type="protein sequence ID" value="KAB0359358.1"/>
    <property type="molecule type" value="Genomic_DNA"/>
</dbReference>
<organism evidence="1 2">
    <name type="scientific">Muntiacus muntjak</name>
    <name type="common">Barking deer</name>
    <name type="synonym">Indian muntjac</name>
    <dbReference type="NCBI Taxonomy" id="9888"/>
    <lineage>
        <taxon>Eukaryota</taxon>
        <taxon>Metazoa</taxon>
        <taxon>Chordata</taxon>
        <taxon>Craniata</taxon>
        <taxon>Vertebrata</taxon>
        <taxon>Euteleostomi</taxon>
        <taxon>Mammalia</taxon>
        <taxon>Eutheria</taxon>
        <taxon>Laurasiatheria</taxon>
        <taxon>Artiodactyla</taxon>
        <taxon>Ruminantia</taxon>
        <taxon>Pecora</taxon>
        <taxon>Cervidae</taxon>
        <taxon>Muntiacinae</taxon>
        <taxon>Muntiacus</taxon>
    </lineage>
</organism>
<dbReference type="GO" id="GO:0003779">
    <property type="term" value="F:actin binding"/>
    <property type="evidence" value="ECO:0007669"/>
    <property type="project" value="InterPro"/>
</dbReference>
<dbReference type="GO" id="GO:0005737">
    <property type="term" value="C:cytoplasm"/>
    <property type="evidence" value="ECO:0007669"/>
    <property type="project" value="TreeGrafter"/>
</dbReference>
<protein>
    <submittedName>
        <fullName evidence="1">Uncharacterized protein</fullName>
    </submittedName>
</protein>
<dbReference type="PROSITE" id="PS01088">
    <property type="entry name" value="CAP_1"/>
    <property type="match status" value="1"/>
</dbReference>
<dbReference type="PANTHER" id="PTHR10652:SF2">
    <property type="entry name" value="ADENYLYL CYCLASE-ASSOCIATED PROTEIN 2"/>
    <property type="match status" value="1"/>
</dbReference>
<dbReference type="Proteomes" id="UP000326458">
    <property type="component" value="Unassembled WGS sequence"/>
</dbReference>
<dbReference type="AlphaFoldDB" id="A0A5N3WEX1"/>
<name>A0A5N3WEX1_MUNMU</name>
<dbReference type="InterPro" id="IPR001837">
    <property type="entry name" value="Adenylate_cyclase-assoc_CAP"/>
</dbReference>
<keyword evidence="2" id="KW-1185">Reference proteome</keyword>
<gene>
    <name evidence="1" type="ORF">FD754_003514</name>
</gene>
<dbReference type="InterPro" id="IPR018106">
    <property type="entry name" value="CAP_CS_N"/>
</dbReference>
<accession>A0A5N3WEX1</accession>